<dbReference type="GO" id="GO:0045892">
    <property type="term" value="P:negative regulation of DNA-templated transcription"/>
    <property type="evidence" value="ECO:0007669"/>
    <property type="project" value="TreeGrafter"/>
</dbReference>
<evidence type="ECO:0000313" key="6">
    <source>
        <dbReference type="Proteomes" id="UP000053372"/>
    </source>
</evidence>
<comment type="caution">
    <text evidence="5">The sequence shown here is derived from an EMBL/GenBank/DDBJ whole genome shotgun (WGS) entry which is preliminary data.</text>
</comment>
<sequence length="250" mass="28028">MISQHQEGVPLYRKIAYQLIGDIQTGVYKPGDKLPSENQLAAHHNVHRLTVRQAIGMIVEQGMAYRQQGRGTFVAQPRLHYSINTKTSFSNSLLKLGYLPSLKIINVQTVIASEQLAILLEVPPNSILIELKVLRTGSPQITGNSIPAHEPLCVSLSYLPLDKFPELPNQIYKSYSLYGILQKFYGIETKRIRTYIETEIVSPEDAALLQIPTGSPVLITRATAQDQHQQIIEHTISRFRGDRFTLEVSG</sequence>
<keyword evidence="6" id="KW-1185">Reference proteome</keyword>
<dbReference type="InterPro" id="IPR050679">
    <property type="entry name" value="Bact_HTH_transcr_reg"/>
</dbReference>
<dbReference type="Pfam" id="PF00392">
    <property type="entry name" value="GntR"/>
    <property type="match status" value="1"/>
</dbReference>
<dbReference type="AlphaFoldDB" id="A0A0V7ZS59"/>
<evidence type="ECO:0000256" key="3">
    <source>
        <dbReference type="ARBA" id="ARBA00023163"/>
    </source>
</evidence>
<dbReference type="PROSITE" id="PS50949">
    <property type="entry name" value="HTH_GNTR"/>
    <property type="match status" value="1"/>
</dbReference>
<dbReference type="Proteomes" id="UP000053372">
    <property type="component" value="Unassembled WGS sequence"/>
</dbReference>
<reference evidence="5 6" key="1">
    <citation type="journal article" date="2015" name="Genome Announc.">
        <title>Draft Genome of the Euendolithic (true boring) Cyanobacterium Mastigocoleus testarum strain BC008.</title>
        <authorList>
            <person name="Guida B.S."/>
            <person name="Garcia-Pichel F."/>
        </authorList>
    </citation>
    <scope>NUCLEOTIDE SEQUENCE [LARGE SCALE GENOMIC DNA]</scope>
    <source>
        <strain evidence="5 6">BC008</strain>
    </source>
</reference>
<keyword evidence="1" id="KW-0805">Transcription regulation</keyword>
<evidence type="ECO:0000256" key="2">
    <source>
        <dbReference type="ARBA" id="ARBA00023125"/>
    </source>
</evidence>
<dbReference type="GO" id="GO:0003677">
    <property type="term" value="F:DNA binding"/>
    <property type="evidence" value="ECO:0007669"/>
    <property type="project" value="UniProtKB-KW"/>
</dbReference>
<dbReference type="RefSeq" id="WP_027840422.1">
    <property type="nucleotide sequence ID" value="NZ_LMTZ01000087.1"/>
</dbReference>
<keyword evidence="2" id="KW-0238">DNA-binding</keyword>
<dbReference type="SMART" id="SM00345">
    <property type="entry name" value="HTH_GNTR"/>
    <property type="match status" value="1"/>
</dbReference>
<dbReference type="InterPro" id="IPR028978">
    <property type="entry name" value="Chorismate_lyase_/UTRA_dom_sf"/>
</dbReference>
<keyword evidence="3" id="KW-0804">Transcription</keyword>
<accession>A0A0V7ZS59</accession>
<dbReference type="Gene3D" id="1.10.10.10">
    <property type="entry name" value="Winged helix-like DNA-binding domain superfamily/Winged helix DNA-binding domain"/>
    <property type="match status" value="1"/>
</dbReference>
<gene>
    <name evidence="5" type="ORF">BC008_30320</name>
</gene>
<dbReference type="SUPFAM" id="SSF46785">
    <property type="entry name" value="Winged helix' DNA-binding domain"/>
    <property type="match status" value="1"/>
</dbReference>
<dbReference type="CDD" id="cd07377">
    <property type="entry name" value="WHTH_GntR"/>
    <property type="match status" value="1"/>
</dbReference>
<dbReference type="InterPro" id="IPR000524">
    <property type="entry name" value="Tscrpt_reg_HTH_GntR"/>
</dbReference>
<evidence type="ECO:0000313" key="5">
    <source>
        <dbReference type="EMBL" id="KST67492.1"/>
    </source>
</evidence>
<dbReference type="OrthoDB" id="457376at2"/>
<evidence type="ECO:0000256" key="1">
    <source>
        <dbReference type="ARBA" id="ARBA00023015"/>
    </source>
</evidence>
<feature type="domain" description="HTH gntR-type" evidence="4">
    <location>
        <begin position="9"/>
        <end position="77"/>
    </location>
</feature>
<dbReference type="NCBIfam" id="TIGR02325">
    <property type="entry name" value="C_P_lyase_phnF"/>
    <property type="match status" value="1"/>
</dbReference>
<proteinExistence type="predicted"/>
<dbReference type="SMART" id="SM00866">
    <property type="entry name" value="UTRA"/>
    <property type="match status" value="1"/>
</dbReference>
<dbReference type="PANTHER" id="PTHR44846">
    <property type="entry name" value="MANNOSYL-D-GLYCERATE TRANSPORT/METABOLISM SYSTEM REPRESSOR MNGR-RELATED"/>
    <property type="match status" value="1"/>
</dbReference>
<dbReference type="GO" id="GO:0003700">
    <property type="term" value="F:DNA-binding transcription factor activity"/>
    <property type="evidence" value="ECO:0007669"/>
    <property type="project" value="InterPro"/>
</dbReference>
<dbReference type="InterPro" id="IPR036388">
    <property type="entry name" value="WH-like_DNA-bd_sf"/>
</dbReference>
<dbReference type="SUPFAM" id="SSF64288">
    <property type="entry name" value="Chorismate lyase-like"/>
    <property type="match status" value="1"/>
</dbReference>
<dbReference type="InterPro" id="IPR012702">
    <property type="entry name" value="CP_lyase_PhnF"/>
</dbReference>
<protein>
    <recommendedName>
        <fullName evidence="4">HTH gntR-type domain-containing protein</fullName>
    </recommendedName>
</protein>
<dbReference type="PANTHER" id="PTHR44846:SF1">
    <property type="entry name" value="MANNOSYL-D-GLYCERATE TRANSPORT_METABOLISM SYSTEM REPRESSOR MNGR-RELATED"/>
    <property type="match status" value="1"/>
</dbReference>
<dbReference type="InterPro" id="IPR011663">
    <property type="entry name" value="UTRA"/>
</dbReference>
<dbReference type="InterPro" id="IPR036390">
    <property type="entry name" value="WH_DNA-bd_sf"/>
</dbReference>
<dbReference type="EMBL" id="LMTZ01000087">
    <property type="protein sequence ID" value="KST67492.1"/>
    <property type="molecule type" value="Genomic_DNA"/>
</dbReference>
<dbReference type="FunFam" id="1.10.10.10:FF:000079">
    <property type="entry name" value="GntR family transcriptional regulator"/>
    <property type="match status" value="1"/>
</dbReference>
<name>A0A0V7ZS59_9CYAN</name>
<dbReference type="Gene3D" id="3.40.1410.10">
    <property type="entry name" value="Chorismate lyase-like"/>
    <property type="match status" value="1"/>
</dbReference>
<dbReference type="PRINTS" id="PR00035">
    <property type="entry name" value="HTHGNTR"/>
</dbReference>
<evidence type="ECO:0000259" key="4">
    <source>
        <dbReference type="PROSITE" id="PS50949"/>
    </source>
</evidence>
<organism evidence="5 6">
    <name type="scientific">Mastigocoleus testarum BC008</name>
    <dbReference type="NCBI Taxonomy" id="371196"/>
    <lineage>
        <taxon>Bacteria</taxon>
        <taxon>Bacillati</taxon>
        <taxon>Cyanobacteriota</taxon>
        <taxon>Cyanophyceae</taxon>
        <taxon>Nostocales</taxon>
        <taxon>Hapalosiphonaceae</taxon>
        <taxon>Mastigocoleus</taxon>
    </lineage>
</organism>
<dbReference type="Pfam" id="PF07702">
    <property type="entry name" value="UTRA"/>
    <property type="match status" value="1"/>
</dbReference>